<comment type="subcellular location">
    <subcellularLocation>
        <location evidence="1">Cell membrane</location>
        <topology evidence="1">Lipid-anchor</topology>
    </subcellularLocation>
</comment>
<dbReference type="PROSITE" id="PS51257">
    <property type="entry name" value="PROKAR_LIPOPROTEIN"/>
    <property type="match status" value="1"/>
</dbReference>
<dbReference type="SUPFAM" id="SSF53807">
    <property type="entry name" value="Helical backbone' metal receptor"/>
    <property type="match status" value="1"/>
</dbReference>
<evidence type="ECO:0000313" key="8">
    <source>
        <dbReference type="EMBL" id="TDQ40758.1"/>
    </source>
</evidence>
<dbReference type="Proteomes" id="UP000295632">
    <property type="component" value="Unassembled WGS sequence"/>
</dbReference>
<dbReference type="AlphaFoldDB" id="A0A4R6U2V0"/>
<keyword evidence="9" id="KW-1185">Reference proteome</keyword>
<dbReference type="PANTHER" id="PTHR30532:SF29">
    <property type="entry name" value="FE(3+) DICITRATE-BINDING PERIPLASMIC PROTEIN"/>
    <property type="match status" value="1"/>
</dbReference>
<name>A0A4R6U2V0_9BACI</name>
<dbReference type="EMBL" id="SNYJ01000005">
    <property type="protein sequence ID" value="TDQ40758.1"/>
    <property type="molecule type" value="Genomic_DNA"/>
</dbReference>
<evidence type="ECO:0000256" key="6">
    <source>
        <dbReference type="SAM" id="SignalP"/>
    </source>
</evidence>
<dbReference type="CDD" id="cd01146">
    <property type="entry name" value="FhuD"/>
    <property type="match status" value="1"/>
</dbReference>
<evidence type="ECO:0000256" key="4">
    <source>
        <dbReference type="ARBA" id="ARBA00022729"/>
    </source>
</evidence>
<dbReference type="RefSeq" id="WP_133579956.1">
    <property type="nucleotide sequence ID" value="NZ_SNYJ01000005.1"/>
</dbReference>
<feature type="domain" description="Fe/B12 periplasmic-binding" evidence="7">
    <location>
        <begin position="55"/>
        <end position="318"/>
    </location>
</feature>
<evidence type="ECO:0000256" key="1">
    <source>
        <dbReference type="ARBA" id="ARBA00004193"/>
    </source>
</evidence>
<keyword evidence="4 6" id="KW-0732">Signal</keyword>
<dbReference type="InterPro" id="IPR051313">
    <property type="entry name" value="Bact_iron-sidero_bind"/>
</dbReference>
<accession>A0A4R6U2V0</accession>
<organism evidence="8 9">
    <name type="scientific">Aureibacillus halotolerans</name>
    <dbReference type="NCBI Taxonomy" id="1508390"/>
    <lineage>
        <taxon>Bacteria</taxon>
        <taxon>Bacillati</taxon>
        <taxon>Bacillota</taxon>
        <taxon>Bacilli</taxon>
        <taxon>Bacillales</taxon>
        <taxon>Bacillaceae</taxon>
        <taxon>Aureibacillus</taxon>
    </lineage>
</organism>
<keyword evidence="3" id="KW-0813">Transport</keyword>
<dbReference type="InterPro" id="IPR002491">
    <property type="entry name" value="ABC_transptr_periplasmic_BD"/>
</dbReference>
<sequence>MKLAQLAAASFLLLLTACGSAGEPPVATEGQSGDSVTQTVEHLKGTSEIPEDIERIVVLSAAYADHLLTIGEKPVGINVEARYGGDYLPYLADGLSGVQTVGSASAPNLEAILALDPEVIVVESRTAEEMYGQLEKIAPTIVLGNEWLDYGDDTTFWTQDLLAIADMYDKTEAAEEAISALDEKVAAANEKIVALEGRKLAYLRVREKLLQVYAQKGHPTNTLLYHDLGFEPGNVTPDEQRIDLSMEIVPEMDADYIAMEVDPNGREYLESMNESELWNEVSAVQNDQVYETDSFWLFKGWGAIGRGEIVDDVLQMVE</sequence>
<evidence type="ECO:0000256" key="3">
    <source>
        <dbReference type="ARBA" id="ARBA00022448"/>
    </source>
</evidence>
<gene>
    <name evidence="8" type="ORF">EV213_105104</name>
</gene>
<dbReference type="Gene3D" id="3.40.50.1980">
    <property type="entry name" value="Nitrogenase molybdenum iron protein domain"/>
    <property type="match status" value="2"/>
</dbReference>
<dbReference type="GO" id="GO:1901678">
    <property type="term" value="P:iron coordination entity transport"/>
    <property type="evidence" value="ECO:0007669"/>
    <property type="project" value="UniProtKB-ARBA"/>
</dbReference>
<dbReference type="PANTHER" id="PTHR30532">
    <property type="entry name" value="IRON III DICITRATE-BINDING PERIPLASMIC PROTEIN"/>
    <property type="match status" value="1"/>
</dbReference>
<evidence type="ECO:0000313" key="9">
    <source>
        <dbReference type="Proteomes" id="UP000295632"/>
    </source>
</evidence>
<keyword evidence="5" id="KW-0175">Coiled coil</keyword>
<dbReference type="OrthoDB" id="63946at2"/>
<protein>
    <submittedName>
        <fullName evidence="8">Bacillibactin-binding protein</fullName>
    </submittedName>
</protein>
<dbReference type="PROSITE" id="PS50983">
    <property type="entry name" value="FE_B12_PBP"/>
    <property type="match status" value="1"/>
</dbReference>
<proteinExistence type="inferred from homology"/>
<dbReference type="Pfam" id="PF01497">
    <property type="entry name" value="Peripla_BP_2"/>
    <property type="match status" value="1"/>
</dbReference>
<dbReference type="GO" id="GO:0030288">
    <property type="term" value="C:outer membrane-bounded periplasmic space"/>
    <property type="evidence" value="ECO:0007669"/>
    <property type="project" value="TreeGrafter"/>
</dbReference>
<feature type="chain" id="PRO_5039587124" evidence="6">
    <location>
        <begin position="22"/>
        <end position="318"/>
    </location>
</feature>
<feature type="coiled-coil region" evidence="5">
    <location>
        <begin position="171"/>
        <end position="198"/>
    </location>
</feature>
<reference evidence="8 9" key="1">
    <citation type="submission" date="2019-03" db="EMBL/GenBank/DDBJ databases">
        <title>Genomic Encyclopedia of Type Strains, Phase IV (KMG-IV): sequencing the most valuable type-strain genomes for metagenomic binning, comparative biology and taxonomic classification.</title>
        <authorList>
            <person name="Goeker M."/>
        </authorList>
    </citation>
    <scope>NUCLEOTIDE SEQUENCE [LARGE SCALE GENOMIC DNA]</scope>
    <source>
        <strain evidence="8 9">DSM 28697</strain>
    </source>
</reference>
<dbReference type="GO" id="GO:0005886">
    <property type="term" value="C:plasma membrane"/>
    <property type="evidence" value="ECO:0007669"/>
    <property type="project" value="UniProtKB-SubCell"/>
</dbReference>
<comment type="similarity">
    <text evidence="2">Belongs to the bacterial solute-binding protein 8 family.</text>
</comment>
<evidence type="ECO:0000256" key="2">
    <source>
        <dbReference type="ARBA" id="ARBA00008814"/>
    </source>
</evidence>
<evidence type="ECO:0000256" key="5">
    <source>
        <dbReference type="SAM" id="Coils"/>
    </source>
</evidence>
<evidence type="ECO:0000259" key="7">
    <source>
        <dbReference type="PROSITE" id="PS50983"/>
    </source>
</evidence>
<feature type="signal peptide" evidence="6">
    <location>
        <begin position="1"/>
        <end position="21"/>
    </location>
</feature>
<comment type="caution">
    <text evidence="8">The sequence shown here is derived from an EMBL/GenBank/DDBJ whole genome shotgun (WGS) entry which is preliminary data.</text>
</comment>